<evidence type="ECO:0000256" key="12">
    <source>
        <dbReference type="SAM" id="Phobius"/>
    </source>
</evidence>
<feature type="chain" id="PRO_5009605872" evidence="13">
    <location>
        <begin position="17"/>
        <end position="327"/>
    </location>
</feature>
<dbReference type="PANTHER" id="PTHR13351">
    <property type="entry name" value="RENIN RECEPTOR"/>
    <property type="match status" value="1"/>
</dbReference>
<dbReference type="RefSeq" id="XP_039298618.1">
    <property type="nucleotide sequence ID" value="XM_039442684.1"/>
</dbReference>
<organism evidence="16">
    <name type="scientific">Nilaparvata lugens</name>
    <name type="common">Brown planthopper</name>
    <dbReference type="NCBI Taxonomy" id="108931"/>
    <lineage>
        <taxon>Eukaryota</taxon>
        <taxon>Metazoa</taxon>
        <taxon>Ecdysozoa</taxon>
        <taxon>Arthropoda</taxon>
        <taxon>Hexapoda</taxon>
        <taxon>Insecta</taxon>
        <taxon>Pterygota</taxon>
        <taxon>Neoptera</taxon>
        <taxon>Paraneoptera</taxon>
        <taxon>Hemiptera</taxon>
        <taxon>Auchenorrhyncha</taxon>
        <taxon>Fulgoroidea</taxon>
        <taxon>Delphacidae</taxon>
        <taxon>Delphacinae</taxon>
        <taxon>Nilaparvata</taxon>
    </lineage>
</organism>
<dbReference type="EMBL" id="KU932273">
    <property type="protein sequence ID" value="APA33909.1"/>
    <property type="molecule type" value="mRNA"/>
</dbReference>
<evidence type="ECO:0000256" key="6">
    <source>
        <dbReference type="ARBA" id="ARBA00022692"/>
    </source>
</evidence>
<dbReference type="GO" id="GO:0009897">
    <property type="term" value="C:external side of plasma membrane"/>
    <property type="evidence" value="ECO:0007669"/>
    <property type="project" value="TreeGrafter"/>
</dbReference>
<dbReference type="GO" id="GO:0030177">
    <property type="term" value="P:positive regulation of Wnt signaling pathway"/>
    <property type="evidence" value="ECO:0007669"/>
    <property type="project" value="TreeGrafter"/>
</dbReference>
<dbReference type="InterPro" id="IPR012493">
    <property type="entry name" value="Renin_rcpt"/>
</dbReference>
<dbReference type="GO" id="GO:0005789">
    <property type="term" value="C:endoplasmic reticulum membrane"/>
    <property type="evidence" value="ECO:0007669"/>
    <property type="project" value="UniProtKB-SubCell"/>
</dbReference>
<evidence type="ECO:0000256" key="3">
    <source>
        <dbReference type="ARBA" id="ARBA00004373"/>
    </source>
</evidence>
<evidence type="ECO:0000313" key="16">
    <source>
        <dbReference type="EMBL" id="APA33909.1"/>
    </source>
</evidence>
<feature type="domain" description="Renin receptor N-terminal" evidence="15">
    <location>
        <begin position="17"/>
        <end position="250"/>
    </location>
</feature>
<evidence type="ECO:0000256" key="11">
    <source>
        <dbReference type="ARBA" id="ARBA00023170"/>
    </source>
</evidence>
<dbReference type="Pfam" id="PF25294">
    <property type="entry name" value="RENR_N"/>
    <property type="match status" value="1"/>
</dbReference>
<dbReference type="CTD" id="10159"/>
<dbReference type="GO" id="GO:0098588">
    <property type="term" value="C:bounding membrane of organelle"/>
    <property type="evidence" value="ECO:0007669"/>
    <property type="project" value="UniProtKB-ARBA"/>
</dbReference>
<evidence type="ECO:0000256" key="5">
    <source>
        <dbReference type="ARBA" id="ARBA00022685"/>
    </source>
</evidence>
<dbReference type="GeneID" id="111051429"/>
<reference evidence="16" key="1">
    <citation type="journal article" date="2016" name="BMC Genomics">
        <title>Seminal fluid protein genes of the brown planthopper, Nilaparvata lugens.</title>
        <authorList>
            <person name="Yu B."/>
            <person name="Li D.T."/>
            <person name="Lu J.B."/>
            <person name="Zhang W.X."/>
            <person name="Zhang C.X."/>
        </authorList>
    </citation>
    <scope>NUCLEOTIDE SEQUENCE</scope>
    <source>
        <strain evidence="16">NlSFP_secreted_comp34469</strain>
    </source>
</reference>
<dbReference type="KEGG" id="nlu:111051429"/>
<keyword evidence="10 12" id="KW-0472">Membrane</keyword>
<protein>
    <submittedName>
        <fullName evidence="16">Seminal fluid protein</fullName>
    </submittedName>
</protein>
<dbReference type="GO" id="GO:0038023">
    <property type="term" value="F:signaling receptor activity"/>
    <property type="evidence" value="ECO:0007669"/>
    <property type="project" value="InterPro"/>
</dbReference>
<evidence type="ECO:0000259" key="14">
    <source>
        <dbReference type="Pfam" id="PF07850"/>
    </source>
</evidence>
<evidence type="ECO:0000256" key="8">
    <source>
        <dbReference type="ARBA" id="ARBA00022824"/>
    </source>
</evidence>
<accession>A0A1I9WL89</accession>
<keyword evidence="8" id="KW-0256">Endoplasmic reticulum</keyword>
<keyword evidence="4" id="KW-1003">Cell membrane</keyword>
<sequence length="327" mass="36635">MLPLLFLLGMCGAAFAEGEIVILQSPSSIEFQRKEQLPVSLIPEVYSAALGFSISQSSDWKGMKINDPFDYAKAVVSVTIPGLSHIDMAQGHSYPLDTDSPLEEIWSQMEWRVMERFSYTGNKSLVHINLDEGKEASQLQLGELNPEPTQLSVLKHLNPELEYDKAYLNQIALLNGIAKKVGEESVENDGSPDVVWFVVTGMHPLIDRYGLKSKQIVEAKQLLVATLQRLTEAYTKAYNSKVLVAAISSDAPHTRRYRRDAPTENVNELNLAEEYSDDFPVIFNIILWFGIAYAFVLLAVTLGISDMDPGRDSIIYRMTSNRMKKDN</sequence>
<feature type="domain" description="Renin receptor-like C-terminal transmembrane spanning segment" evidence="14">
    <location>
        <begin position="263"/>
        <end position="326"/>
    </location>
</feature>
<keyword evidence="11" id="KW-0675">Receptor</keyword>
<dbReference type="GO" id="GO:0031982">
    <property type="term" value="C:vesicle"/>
    <property type="evidence" value="ECO:0007669"/>
    <property type="project" value="UniProtKB-SubCell"/>
</dbReference>
<comment type="subcellular location">
    <subcellularLocation>
        <location evidence="2">Cell membrane</location>
        <topology evidence="2">Single-pass type I membrane protein</topology>
    </subcellularLocation>
    <subcellularLocation>
        <location evidence="1">Endoplasmic reticulum membrane</location>
        <topology evidence="1">Single-pass type I membrane protein</topology>
    </subcellularLocation>
    <subcellularLocation>
        <location evidence="3">Vesicle</location>
    </subcellularLocation>
</comment>
<evidence type="ECO:0000256" key="4">
    <source>
        <dbReference type="ARBA" id="ARBA00022475"/>
    </source>
</evidence>
<dbReference type="InterPro" id="IPR056780">
    <property type="entry name" value="Renin_r_C"/>
</dbReference>
<dbReference type="InterPro" id="IPR057318">
    <property type="entry name" value="RENR_N"/>
</dbReference>
<evidence type="ECO:0000256" key="2">
    <source>
        <dbReference type="ARBA" id="ARBA00004251"/>
    </source>
</evidence>
<evidence type="ECO:0000256" key="1">
    <source>
        <dbReference type="ARBA" id="ARBA00004115"/>
    </source>
</evidence>
<dbReference type="OrthoDB" id="7866065at2759"/>
<dbReference type="Pfam" id="PF07850">
    <property type="entry name" value="Renin_r"/>
    <property type="match status" value="1"/>
</dbReference>
<feature type="signal peptide" evidence="13">
    <location>
        <begin position="1"/>
        <end position="16"/>
    </location>
</feature>
<keyword evidence="9 12" id="KW-1133">Transmembrane helix</keyword>
<dbReference type="AlphaFoldDB" id="A0A1I9WL89"/>
<name>A0A1I9WL89_NILLU</name>
<evidence type="ECO:0000259" key="15">
    <source>
        <dbReference type="Pfam" id="PF25294"/>
    </source>
</evidence>
<evidence type="ECO:0000256" key="7">
    <source>
        <dbReference type="ARBA" id="ARBA00022729"/>
    </source>
</evidence>
<feature type="transmembrane region" description="Helical" evidence="12">
    <location>
        <begin position="281"/>
        <end position="304"/>
    </location>
</feature>
<keyword evidence="6 12" id="KW-0812">Transmembrane</keyword>
<keyword evidence="5" id="KW-0165">Cleavage on pair of basic residues</keyword>
<proteinExistence type="evidence at transcript level"/>
<keyword evidence="7 13" id="KW-0732">Signal</keyword>
<dbReference type="PANTHER" id="PTHR13351:SF1">
    <property type="entry name" value="RENIN RECEPTOR"/>
    <property type="match status" value="1"/>
</dbReference>
<evidence type="ECO:0000256" key="10">
    <source>
        <dbReference type="ARBA" id="ARBA00023136"/>
    </source>
</evidence>
<evidence type="ECO:0000256" key="13">
    <source>
        <dbReference type="SAM" id="SignalP"/>
    </source>
</evidence>
<evidence type="ECO:0000256" key="9">
    <source>
        <dbReference type="ARBA" id="ARBA00022989"/>
    </source>
</evidence>